<evidence type="ECO:0000259" key="4">
    <source>
        <dbReference type="SMART" id="SM00965"/>
    </source>
</evidence>
<organism evidence="6 9">
    <name type="scientific">Parabacteroides merdae</name>
    <dbReference type="NCBI Taxonomy" id="46503"/>
    <lineage>
        <taxon>Bacteria</taxon>
        <taxon>Pseudomonadati</taxon>
        <taxon>Bacteroidota</taxon>
        <taxon>Bacteroidia</taxon>
        <taxon>Bacteroidales</taxon>
        <taxon>Tannerellaceae</taxon>
        <taxon>Parabacteroides</taxon>
    </lineage>
</organism>
<name>A0A3R6DH81_9BACT</name>
<sequence length="522" mass="60185">MKLMIQIFRLLCLCFWMLLLPTGLLCAGEGDDVLARMIHLSKEKNTVYRLLDKVSEQTGFLFIYDSKLIDNEKRVRIPKGDYTIRQAIYLITRNKELSLRVIGDHILISGPQPARQTAIPETIPPKEADNHFIVKGILQDQQTNEPIEAGTIGVLATSIGSITNANGEFRLTLPDSLRRSTLYFSHLGYEPRKIEASLLAGQHTVITLDAKIIPIQEVVVRIVNPLRLLRDMKENIRKNYPQSPAYQTTFYREGIERKNKFVGLTEAVFKIYKSAYKPNPAPDQVKLLKMRRIISQQEKDTIIARMKSGINASLSLDLIKELPDFLLTDEKIESYMYASSDIAVIDDRLVHVIYFEQKGNINSALYRGELYIDTGNNALLRAHFEINPKYIKQATEMLVEKKSRNLKITPQKVIYTVTYKPYNGQYYINHVRGDLFFRIKKRKQLFGTFPLHTWFEMVTCKIDTNQVSRFTRSEALPTRTIFAETRFAYDEKFWGNFNVIPPEEKLNEAIGKISSKIEETEE</sequence>
<keyword evidence="6" id="KW-0645">Protease</keyword>
<reference evidence="8 9" key="1">
    <citation type="submission" date="2018-08" db="EMBL/GenBank/DDBJ databases">
        <title>A genome reference for cultivated species of the human gut microbiota.</title>
        <authorList>
            <person name="Zou Y."/>
            <person name="Xue W."/>
            <person name="Luo G."/>
        </authorList>
    </citation>
    <scope>NUCLEOTIDE SEQUENCE [LARGE SCALE GENOMIC DNA]</scope>
    <source>
        <strain evidence="7 8">AM16-50</strain>
        <strain evidence="6 9">AM50-15</strain>
    </source>
</reference>
<evidence type="ECO:0000313" key="8">
    <source>
        <dbReference type="Proteomes" id="UP000283732"/>
    </source>
</evidence>
<evidence type="ECO:0000313" key="10">
    <source>
        <dbReference type="Proteomes" id="UP000437446"/>
    </source>
</evidence>
<keyword evidence="3" id="KW-0998">Cell outer membrane</keyword>
<keyword evidence="2" id="KW-0472">Membrane</keyword>
<reference evidence="5 10" key="2">
    <citation type="journal article" date="2019" name="Nat. Med.">
        <title>A library of human gut bacterial isolates paired with longitudinal multiomics data enables mechanistic microbiome research.</title>
        <authorList>
            <person name="Poyet M."/>
            <person name="Groussin M."/>
            <person name="Gibbons S.M."/>
            <person name="Avila-Pacheco J."/>
            <person name="Jiang X."/>
            <person name="Kearney S.M."/>
            <person name="Perrotta A.R."/>
            <person name="Berdy B."/>
            <person name="Zhao S."/>
            <person name="Lieberman T.D."/>
            <person name="Swanson P.K."/>
            <person name="Smith M."/>
            <person name="Roesemann S."/>
            <person name="Alexander J.E."/>
            <person name="Rich S.A."/>
            <person name="Livny J."/>
            <person name="Vlamakis H."/>
            <person name="Clish C."/>
            <person name="Bullock K."/>
            <person name="Deik A."/>
            <person name="Scott J."/>
            <person name="Pierce K.A."/>
            <person name="Xavier R.J."/>
            <person name="Alm E.J."/>
        </authorList>
    </citation>
    <scope>NUCLEOTIDE SEQUENCE [LARGE SCALE GENOMIC DNA]</scope>
    <source>
        <strain evidence="5 10">BIOML-A25</strain>
    </source>
</reference>
<accession>A0A3R6DH81</accession>
<keyword evidence="6" id="KW-0121">Carboxypeptidase</keyword>
<evidence type="ECO:0000313" key="6">
    <source>
        <dbReference type="EMBL" id="RGZ50401.1"/>
    </source>
</evidence>
<dbReference type="Proteomes" id="UP000437446">
    <property type="component" value="Unassembled WGS sequence"/>
</dbReference>
<keyword evidence="6" id="KW-0378">Hydrolase</keyword>
<dbReference type="InterPro" id="IPR008969">
    <property type="entry name" value="CarboxyPept-like_regulatory"/>
</dbReference>
<protein>
    <submittedName>
        <fullName evidence="6">Carboxypeptidase-like regulatory domain-containing protein</fullName>
    </submittedName>
</protein>
<dbReference type="GO" id="GO:0019867">
    <property type="term" value="C:outer membrane"/>
    <property type="evidence" value="ECO:0007669"/>
    <property type="project" value="InterPro"/>
</dbReference>
<evidence type="ECO:0000313" key="5">
    <source>
        <dbReference type="EMBL" id="MTU29139.1"/>
    </source>
</evidence>
<keyword evidence="1" id="KW-0813">Transport</keyword>
<dbReference type="AlphaFoldDB" id="A0A3R6DH81"/>
<dbReference type="EMBL" id="QRKC01000003">
    <property type="protein sequence ID" value="RHH77701.1"/>
    <property type="molecule type" value="Genomic_DNA"/>
</dbReference>
<comment type="caution">
    <text evidence="6">The sequence shown here is derived from an EMBL/GenBank/DDBJ whole genome shotgun (WGS) entry which is preliminary data.</text>
</comment>
<dbReference type="Pfam" id="PF13715">
    <property type="entry name" value="CarbopepD_reg_2"/>
    <property type="match status" value="1"/>
</dbReference>
<dbReference type="SUPFAM" id="SSF49464">
    <property type="entry name" value="Carboxypeptidase regulatory domain-like"/>
    <property type="match status" value="1"/>
</dbReference>
<dbReference type="Gene3D" id="2.60.40.1120">
    <property type="entry name" value="Carboxypeptidase-like, regulatory domain"/>
    <property type="match status" value="1"/>
</dbReference>
<evidence type="ECO:0000256" key="1">
    <source>
        <dbReference type="ARBA" id="ARBA00022448"/>
    </source>
</evidence>
<dbReference type="InterPro" id="IPR011662">
    <property type="entry name" value="Secretin/TonB_short_N"/>
</dbReference>
<proteinExistence type="predicted"/>
<dbReference type="Proteomes" id="UP000285173">
    <property type="component" value="Unassembled WGS sequence"/>
</dbReference>
<dbReference type="EMBL" id="QSEF01000004">
    <property type="protein sequence ID" value="RGZ50401.1"/>
    <property type="molecule type" value="Genomic_DNA"/>
</dbReference>
<evidence type="ECO:0000256" key="3">
    <source>
        <dbReference type="ARBA" id="ARBA00023237"/>
    </source>
</evidence>
<evidence type="ECO:0000256" key="2">
    <source>
        <dbReference type="ARBA" id="ARBA00023136"/>
    </source>
</evidence>
<dbReference type="EMBL" id="WNCR01000003">
    <property type="protein sequence ID" value="MTU29139.1"/>
    <property type="molecule type" value="Genomic_DNA"/>
</dbReference>
<dbReference type="Proteomes" id="UP000283732">
    <property type="component" value="Unassembled WGS sequence"/>
</dbReference>
<evidence type="ECO:0000313" key="7">
    <source>
        <dbReference type="EMBL" id="RHH77701.1"/>
    </source>
</evidence>
<gene>
    <name evidence="7" type="ORF">DW191_09110</name>
    <name evidence="6" type="ORF">DW986_03930</name>
    <name evidence="5" type="ORF">GMD66_07900</name>
</gene>
<dbReference type="GO" id="GO:0004180">
    <property type="term" value="F:carboxypeptidase activity"/>
    <property type="evidence" value="ECO:0007669"/>
    <property type="project" value="UniProtKB-KW"/>
</dbReference>
<dbReference type="SMART" id="SM00965">
    <property type="entry name" value="STN"/>
    <property type="match status" value="1"/>
</dbReference>
<evidence type="ECO:0000313" key="9">
    <source>
        <dbReference type="Proteomes" id="UP000285173"/>
    </source>
</evidence>
<feature type="domain" description="Secretin/TonB short N-terminal" evidence="4">
    <location>
        <begin position="60"/>
        <end position="111"/>
    </location>
</feature>